<evidence type="ECO:0000313" key="1">
    <source>
        <dbReference type="EMBL" id="CAG6478928.1"/>
    </source>
</evidence>
<dbReference type="AlphaFoldDB" id="A0A8D8BNS4"/>
<sequence>MRRMVVLPVRPRQVPVAAHVDMAATPLRNTLQPNDAILAQTTERVREPIHRLPVCFDEPVVVGAFENGTLQSGSRVPSTGLPLRQVLLQHQRYLDVLFLRGLGILITAETSLALPR</sequence>
<reference evidence="1" key="1">
    <citation type="submission" date="2021-05" db="EMBL/GenBank/DDBJ databases">
        <authorList>
            <person name="Alioto T."/>
            <person name="Alioto T."/>
            <person name="Gomez Garrido J."/>
        </authorList>
    </citation>
    <scope>NUCLEOTIDE SEQUENCE</scope>
</reference>
<protein>
    <submittedName>
        <fullName evidence="1">(northern house mosquito) hypothetical protein</fullName>
    </submittedName>
</protein>
<name>A0A8D8BNS4_CULPI</name>
<accession>A0A8D8BNS4</accession>
<proteinExistence type="predicted"/>
<organism evidence="1">
    <name type="scientific">Culex pipiens</name>
    <name type="common">House mosquito</name>
    <dbReference type="NCBI Taxonomy" id="7175"/>
    <lineage>
        <taxon>Eukaryota</taxon>
        <taxon>Metazoa</taxon>
        <taxon>Ecdysozoa</taxon>
        <taxon>Arthropoda</taxon>
        <taxon>Hexapoda</taxon>
        <taxon>Insecta</taxon>
        <taxon>Pterygota</taxon>
        <taxon>Neoptera</taxon>
        <taxon>Endopterygota</taxon>
        <taxon>Diptera</taxon>
        <taxon>Nematocera</taxon>
        <taxon>Culicoidea</taxon>
        <taxon>Culicidae</taxon>
        <taxon>Culicinae</taxon>
        <taxon>Culicini</taxon>
        <taxon>Culex</taxon>
        <taxon>Culex</taxon>
    </lineage>
</organism>
<dbReference type="EMBL" id="HBUE01084145">
    <property type="protein sequence ID" value="CAG6478928.1"/>
    <property type="molecule type" value="Transcribed_RNA"/>
</dbReference>
<dbReference type="EMBL" id="HBUE01084143">
    <property type="protein sequence ID" value="CAG6478926.1"/>
    <property type="molecule type" value="Transcribed_RNA"/>
</dbReference>